<dbReference type="SUPFAM" id="SSF52540">
    <property type="entry name" value="P-loop containing nucleoside triphosphate hydrolases"/>
    <property type="match status" value="1"/>
</dbReference>
<dbReference type="PANTHER" id="PTHR12083">
    <property type="entry name" value="BIFUNCTIONAL POLYNUCLEOTIDE PHOSPHATASE/KINASE"/>
    <property type="match status" value="1"/>
</dbReference>
<dbReference type="AlphaFoldDB" id="A0A7S0ZIR1"/>
<dbReference type="GO" id="GO:0006281">
    <property type="term" value="P:DNA repair"/>
    <property type="evidence" value="ECO:0007669"/>
    <property type="project" value="TreeGrafter"/>
</dbReference>
<organism evidence="1">
    <name type="scientific">Timspurckia oligopyrenoides</name>
    <dbReference type="NCBI Taxonomy" id="708627"/>
    <lineage>
        <taxon>Eukaryota</taxon>
        <taxon>Rhodophyta</taxon>
        <taxon>Bangiophyceae</taxon>
        <taxon>Porphyridiales</taxon>
        <taxon>Porphyridiaceae</taxon>
        <taxon>Timspurckia</taxon>
    </lineage>
</organism>
<proteinExistence type="predicted"/>
<dbReference type="EMBL" id="HBFP01010468">
    <property type="protein sequence ID" value="CAD8823121.1"/>
    <property type="molecule type" value="Transcribed_RNA"/>
</dbReference>
<gene>
    <name evidence="1" type="ORF">TOLI1172_LOCUS7517</name>
</gene>
<dbReference type="GO" id="GO:0046404">
    <property type="term" value="F:ATP-dependent polydeoxyribonucleotide 5'-hydroxyl-kinase activity"/>
    <property type="evidence" value="ECO:0007669"/>
    <property type="project" value="TreeGrafter"/>
</dbReference>
<reference evidence="1" key="1">
    <citation type="submission" date="2021-01" db="EMBL/GenBank/DDBJ databases">
        <authorList>
            <person name="Corre E."/>
            <person name="Pelletier E."/>
            <person name="Niang G."/>
            <person name="Scheremetjew M."/>
            <person name="Finn R."/>
            <person name="Kale V."/>
            <person name="Holt S."/>
            <person name="Cochrane G."/>
            <person name="Meng A."/>
            <person name="Brown T."/>
            <person name="Cohen L."/>
        </authorList>
    </citation>
    <scope>NUCLEOTIDE SEQUENCE</scope>
    <source>
        <strain evidence="1">CCMP3278</strain>
    </source>
</reference>
<dbReference type="GO" id="GO:0003690">
    <property type="term" value="F:double-stranded DNA binding"/>
    <property type="evidence" value="ECO:0007669"/>
    <property type="project" value="TreeGrafter"/>
</dbReference>
<protein>
    <submittedName>
        <fullName evidence="1">Uncharacterized protein</fullName>
    </submittedName>
</protein>
<dbReference type="Pfam" id="PF13671">
    <property type="entry name" value="AAA_33"/>
    <property type="match status" value="2"/>
</dbReference>
<dbReference type="InterPro" id="IPR027417">
    <property type="entry name" value="P-loop_NTPase"/>
</dbReference>
<dbReference type="Gene3D" id="3.40.50.300">
    <property type="entry name" value="P-loop containing nucleotide triphosphate hydrolases"/>
    <property type="match status" value="1"/>
</dbReference>
<evidence type="ECO:0000313" key="1">
    <source>
        <dbReference type="EMBL" id="CAD8823121.1"/>
    </source>
</evidence>
<accession>A0A7S0ZIR1</accession>
<sequence>MEVGTENSVEEVERRIELNEEVLSGSAKDANMTSTQRKVQRVLLMVGIPGSGKSTVSRRFEQFGWTRINQDELKTRKKCEALFSEAYQNGRNIVVDRCNVTRDQRKPWLDKCKELDCSVGAIVMAVSIDTCVARMKSRTDHETIKPSSNLYAIAKNFASQMEVPSPEEGINFCRFIRTESDIDRVLTELLT</sequence>
<dbReference type="PANTHER" id="PTHR12083:SF9">
    <property type="entry name" value="BIFUNCTIONAL POLYNUCLEOTIDE PHOSPHATASE_KINASE"/>
    <property type="match status" value="1"/>
</dbReference>
<dbReference type="GO" id="GO:0046403">
    <property type="term" value="F:polynucleotide 3'-phosphatase activity"/>
    <property type="evidence" value="ECO:0007669"/>
    <property type="project" value="TreeGrafter"/>
</dbReference>
<name>A0A7S0ZIR1_9RHOD</name>